<evidence type="ECO:0000256" key="6">
    <source>
        <dbReference type="ARBA" id="ARBA00023136"/>
    </source>
</evidence>
<keyword evidence="7" id="KW-0539">Nucleus</keyword>
<comment type="caution">
    <text evidence="10">The sequence shown here is derived from an EMBL/GenBank/DDBJ whole genome shotgun (WGS) entry which is preliminary data.</text>
</comment>
<dbReference type="GO" id="GO:0046935">
    <property type="term" value="F:1-phosphatidylinositol-3-kinase regulator activity"/>
    <property type="evidence" value="ECO:0007669"/>
    <property type="project" value="InterPro"/>
</dbReference>
<evidence type="ECO:0000256" key="4">
    <source>
        <dbReference type="ARBA" id="ARBA00022475"/>
    </source>
</evidence>
<feature type="compositionally biased region" description="Polar residues" evidence="9">
    <location>
        <begin position="506"/>
        <end position="518"/>
    </location>
</feature>
<feature type="compositionally biased region" description="Basic residues" evidence="9">
    <location>
        <begin position="371"/>
        <end position="381"/>
    </location>
</feature>
<proteinExistence type="predicted"/>
<feature type="region of interest" description="Disordered" evidence="9">
    <location>
        <begin position="497"/>
        <end position="520"/>
    </location>
</feature>
<dbReference type="GO" id="GO:0005886">
    <property type="term" value="C:plasma membrane"/>
    <property type="evidence" value="ECO:0007669"/>
    <property type="project" value="UniProtKB-SubCell"/>
</dbReference>
<evidence type="ECO:0000256" key="9">
    <source>
        <dbReference type="SAM" id="MobiDB-lite"/>
    </source>
</evidence>
<keyword evidence="11" id="KW-1185">Reference proteome</keyword>
<protein>
    <recommendedName>
        <fullName evidence="8">Phosphoinositide 3-kinase regulatory subunit 5</fullName>
    </recommendedName>
</protein>
<dbReference type="InterPro" id="IPR019522">
    <property type="entry name" value="PIK3R5/6"/>
</dbReference>
<gene>
    <name evidence="10" type="ORF">KUDE01_003170</name>
</gene>
<feature type="compositionally biased region" description="Basic and acidic residues" evidence="9">
    <location>
        <begin position="1116"/>
        <end position="1143"/>
    </location>
</feature>
<keyword evidence="5" id="KW-0963">Cytoplasm</keyword>
<evidence type="ECO:0000256" key="8">
    <source>
        <dbReference type="ARBA" id="ARBA00040195"/>
    </source>
</evidence>
<dbReference type="GO" id="GO:0005737">
    <property type="term" value="C:cytoplasm"/>
    <property type="evidence" value="ECO:0007669"/>
    <property type="project" value="UniProtKB-SubCell"/>
</dbReference>
<keyword evidence="4" id="KW-1003">Cell membrane</keyword>
<dbReference type="PANTHER" id="PTHR15593:SF2">
    <property type="entry name" value="PHOSPHOINOSITIDE 3-KINASE REGULATORY SUBUNIT 5"/>
    <property type="match status" value="1"/>
</dbReference>
<evidence type="ECO:0000256" key="7">
    <source>
        <dbReference type="ARBA" id="ARBA00023242"/>
    </source>
</evidence>
<dbReference type="Proteomes" id="UP001228049">
    <property type="component" value="Unassembled WGS sequence"/>
</dbReference>
<dbReference type="EMBL" id="JASDAP010000027">
    <property type="protein sequence ID" value="KAK1877862.1"/>
    <property type="molecule type" value="Genomic_DNA"/>
</dbReference>
<evidence type="ECO:0000313" key="10">
    <source>
        <dbReference type="EMBL" id="KAK1877862.1"/>
    </source>
</evidence>
<feature type="region of interest" description="Disordered" evidence="9">
    <location>
        <begin position="1113"/>
        <end position="1160"/>
    </location>
</feature>
<evidence type="ECO:0000256" key="3">
    <source>
        <dbReference type="ARBA" id="ARBA00004496"/>
    </source>
</evidence>
<feature type="region of interest" description="Disordered" evidence="9">
    <location>
        <begin position="357"/>
        <end position="381"/>
    </location>
</feature>
<dbReference type="Pfam" id="PF10486">
    <property type="entry name" value="PI3K_1B_p101"/>
    <property type="match status" value="3"/>
</dbReference>
<dbReference type="GO" id="GO:0005634">
    <property type="term" value="C:nucleus"/>
    <property type="evidence" value="ECO:0007669"/>
    <property type="project" value="UniProtKB-SubCell"/>
</dbReference>
<dbReference type="PANTHER" id="PTHR15593">
    <property type="entry name" value="PHOSPHATIDYLINOSITOL 3-KINASE REGULATORY SUBUNIT"/>
    <property type="match status" value="1"/>
</dbReference>
<dbReference type="GO" id="GO:0007186">
    <property type="term" value="P:G protein-coupled receptor signaling pathway"/>
    <property type="evidence" value="ECO:0007669"/>
    <property type="project" value="TreeGrafter"/>
</dbReference>
<comment type="subcellular location">
    <subcellularLocation>
        <location evidence="2">Cell membrane</location>
        <topology evidence="2">Peripheral membrane protein</topology>
    </subcellularLocation>
    <subcellularLocation>
        <location evidence="3">Cytoplasm</location>
    </subcellularLocation>
    <subcellularLocation>
        <location evidence="1">Nucleus</location>
    </subcellularLocation>
</comment>
<evidence type="ECO:0000256" key="1">
    <source>
        <dbReference type="ARBA" id="ARBA00004123"/>
    </source>
</evidence>
<name>A0AAD9B796_DISEL</name>
<evidence type="ECO:0000256" key="5">
    <source>
        <dbReference type="ARBA" id="ARBA00022490"/>
    </source>
</evidence>
<evidence type="ECO:0000256" key="2">
    <source>
        <dbReference type="ARBA" id="ARBA00004202"/>
    </source>
</evidence>
<keyword evidence="6" id="KW-0472">Membrane</keyword>
<dbReference type="GO" id="GO:0005944">
    <property type="term" value="C:phosphatidylinositol 3-kinase complex, class IB"/>
    <property type="evidence" value="ECO:0007669"/>
    <property type="project" value="InterPro"/>
</dbReference>
<organism evidence="10 11">
    <name type="scientific">Dissostichus eleginoides</name>
    <name type="common">Patagonian toothfish</name>
    <name type="synonym">Dissostichus amissus</name>
    <dbReference type="NCBI Taxonomy" id="100907"/>
    <lineage>
        <taxon>Eukaryota</taxon>
        <taxon>Metazoa</taxon>
        <taxon>Chordata</taxon>
        <taxon>Craniata</taxon>
        <taxon>Vertebrata</taxon>
        <taxon>Euteleostomi</taxon>
        <taxon>Actinopterygii</taxon>
        <taxon>Neopterygii</taxon>
        <taxon>Teleostei</taxon>
        <taxon>Neoteleostei</taxon>
        <taxon>Acanthomorphata</taxon>
        <taxon>Eupercaria</taxon>
        <taxon>Perciformes</taxon>
        <taxon>Notothenioidei</taxon>
        <taxon>Nototheniidae</taxon>
        <taxon>Dissostichus</taxon>
    </lineage>
</organism>
<reference evidence="10" key="1">
    <citation type="submission" date="2023-04" db="EMBL/GenBank/DDBJ databases">
        <title>Chromosome-level genome of Chaenocephalus aceratus.</title>
        <authorList>
            <person name="Park H."/>
        </authorList>
    </citation>
    <scope>NUCLEOTIDE SEQUENCE</scope>
    <source>
        <strain evidence="10">DE</strain>
        <tissue evidence="10">Muscle</tissue>
    </source>
</reference>
<evidence type="ECO:0000313" key="11">
    <source>
        <dbReference type="Proteomes" id="UP001228049"/>
    </source>
</evidence>
<feature type="region of interest" description="Disordered" evidence="9">
    <location>
        <begin position="417"/>
        <end position="441"/>
    </location>
</feature>
<sequence>MMMKMESSSCTEDRIQHVLERCLCGLGIDTPDKQLWNAGLCINRWCLEELVKRHPDNFLILLQKILKKTKEVLEECRYELVVPLTLLFSSTLLKAPHVAADLVLLQEAYLLFHSFLTWPEPCSSASKRLLNVLQQELRAPGISFQRLVQSEQGLSPEIHHSKTMTVLLVGPLEDVPPEVRSVSDQLISSQDSCRDVSVLLILHAFQAALGSNQKLQTLRCALQSKRPGELEYLMETVNNLMENAASTADLSTARTTLIQSMERLGESITSPPEGCTETGNVETLVLPSPKCHTCSWENDNFDFLNSLLDSDMDSAADCFLEAEIDEEDKTTPAWTRKTRRREQRVDFLNNRVESDFSEDITHEDAPEGPPKLRKKPKKKSRSILGVERFSSFFKTPRSPGSCRRVQSMGNRVDFTKDAQRNGSQLKHPTFLSKHPDPLSPRKHVLPTLVRVVVFGGDKEAGRLARAYSDLQQKESKCPRLTKTCKLQFYLVPTRGRMTGSAGGGNTSTEGPTGSSRSAASVECNGGVLEDSTDIAHMLGLMDSWYERNVLSLLSLSSEVLCQPACKEVSSTENLLTDMVLYYCRHADQPVLLQLYQAELGHSAGIRAVKAMGAASKRFGIDKEREAVPLDLRVGYNKVAVSGRSQWTQTEMVCTSINLYKACRKPEQLDTRIESLQLTMTEVLKSSKSKKGYNQHICVSEVKVDKVQVHEEKMERLSLCVWIRMRRSSSKVSPGVRCLCALNQEVVQTGDPINRLRFRQGLPSSELPPPLTLSHLKLPGFTTSFPAQVAAEEDIKVESYNADVRPSALESSLNQNIQALLKETGGQNASQKGMLRWSLQKKLEADPSCSVSLIRLLVKELEKRQEMIQKTQSFTHVIPVLHTLYSVVIKSGVMIPTSLFQTVYDRLMKLLILPSPYSTVARSTMRSIKMEITTPGSLYLRTVTAEQNLRKEHHALQEKVFVLADPAVFSAPLEAAVRAHLEASNFLRDAPTMERNVLQRVLQTGLGMNCQSSRLAQALEALEDTMVEKHFQEVVLAVEKSLKQGAEGRANYLNKLQHIYRDILSASKEERPRLDPGSVRSTAMPFPEINFLLWREEDDLRNLLANLACSNSASVAEEERDKRDSVQSRDSGIVRDLNDCDDAAKSPVRNHSPEISRRNAYKNSSSADKLSLVREKMEACPGSSPLLDENRGRHTARVVVLGDNRVLGRLSKAYHSIRVDPWYNSNINSLGAAISKLAGKQANKSESPAQNHFLLETLCYYLRCGTQPVSLPLYSVKITRSSSEGQSVVEEVFVSHLEADITEFRHLKEKEDVCMAKEATNQSLRSSHLSATKISLSRRQVVDGEAPMICGVVVTSEPAALTSGVNRLTVMFESLNPVYNSTIKTQSISIRTLEHRTLSVCLDKDSRRTYTNVQRLEITPCLDPGCDIGSRRSLVPVVDFSKYLDKALSLPIQTFTGVTV</sequence>
<accession>A0AAD9B796</accession>